<dbReference type="GO" id="GO:0005829">
    <property type="term" value="C:cytosol"/>
    <property type="evidence" value="ECO:0007669"/>
    <property type="project" value="TreeGrafter"/>
</dbReference>
<gene>
    <name evidence="4" type="ORF">FHS21_006058</name>
</gene>
<dbReference type="RefSeq" id="WP_183665475.1">
    <property type="nucleotide sequence ID" value="NZ_JACHXN010000036.1"/>
</dbReference>
<proteinExistence type="predicted"/>
<dbReference type="GO" id="GO:0019563">
    <property type="term" value="P:glycerol catabolic process"/>
    <property type="evidence" value="ECO:0007669"/>
    <property type="project" value="TreeGrafter"/>
</dbReference>
<evidence type="ECO:0000313" key="5">
    <source>
        <dbReference type="Proteomes" id="UP000554520"/>
    </source>
</evidence>
<name>A0A839UII6_9HYPH</name>
<keyword evidence="1" id="KW-0808">Transferase</keyword>
<dbReference type="EMBL" id="JACHXN010000036">
    <property type="protein sequence ID" value="MBB3149604.1"/>
    <property type="molecule type" value="Genomic_DNA"/>
</dbReference>
<sequence length="213" mass="21976">MQISISSLSAGIARAHLEMASLERVLNEADSKLGDGDTGAMLARLMSKLVEQDLSKAADLGDAFMMLAKAAAASTGSSLGTLVATAFLAIAKRAKGGTTAPWTAVAAWHLAARDAMLVRGNASLGDKTVIDCIDGVAAALDGISNLSEVRAVAVRTANEVVAEYRTRPCRVGRARMFGDKSVGIDDPGMLAYASLCQAVAREPEVSGIPKPCA</sequence>
<protein>
    <submittedName>
        <fullName evidence="4">Dihydroxyacetone kinase</fullName>
    </submittedName>
</protein>
<reference evidence="4 5" key="1">
    <citation type="submission" date="2020-08" db="EMBL/GenBank/DDBJ databases">
        <title>Genomic Encyclopedia of Type Strains, Phase III (KMG-III): the genomes of soil and plant-associated and newly described type strains.</title>
        <authorList>
            <person name="Whitman W."/>
        </authorList>
    </citation>
    <scope>NUCLEOTIDE SEQUENCE [LARGE SCALE GENOMIC DNA]</scope>
    <source>
        <strain evidence="4 5">CECT 7015</strain>
    </source>
</reference>
<dbReference type="InterPro" id="IPR004007">
    <property type="entry name" value="DhaL_dom"/>
</dbReference>
<organism evidence="4 5">
    <name type="scientific">Phyllobacterium trifolii</name>
    <dbReference type="NCBI Taxonomy" id="300193"/>
    <lineage>
        <taxon>Bacteria</taxon>
        <taxon>Pseudomonadati</taxon>
        <taxon>Pseudomonadota</taxon>
        <taxon>Alphaproteobacteria</taxon>
        <taxon>Hyphomicrobiales</taxon>
        <taxon>Phyllobacteriaceae</taxon>
        <taxon>Phyllobacterium</taxon>
    </lineage>
</organism>
<dbReference type="AlphaFoldDB" id="A0A839UII6"/>
<evidence type="ECO:0000256" key="2">
    <source>
        <dbReference type="ARBA" id="ARBA00022777"/>
    </source>
</evidence>
<dbReference type="InterPro" id="IPR036117">
    <property type="entry name" value="DhaL_dom_sf"/>
</dbReference>
<dbReference type="PANTHER" id="PTHR28629:SF4">
    <property type="entry name" value="TRIOKINASE_FMN CYCLASE"/>
    <property type="match status" value="1"/>
</dbReference>
<evidence type="ECO:0000256" key="1">
    <source>
        <dbReference type="ARBA" id="ARBA00022679"/>
    </source>
</evidence>
<evidence type="ECO:0000313" key="4">
    <source>
        <dbReference type="EMBL" id="MBB3149604.1"/>
    </source>
</evidence>
<keyword evidence="5" id="KW-1185">Reference proteome</keyword>
<dbReference type="SMART" id="SM01120">
    <property type="entry name" value="Dak2"/>
    <property type="match status" value="1"/>
</dbReference>
<feature type="domain" description="DhaL" evidence="3">
    <location>
        <begin position="6"/>
        <end position="201"/>
    </location>
</feature>
<dbReference type="Proteomes" id="UP000554520">
    <property type="component" value="Unassembled WGS sequence"/>
</dbReference>
<dbReference type="SUPFAM" id="SSF101473">
    <property type="entry name" value="DhaL-like"/>
    <property type="match status" value="1"/>
</dbReference>
<keyword evidence="2 4" id="KW-0418">Kinase</keyword>
<dbReference type="Gene3D" id="1.25.40.340">
    <property type="match status" value="1"/>
</dbReference>
<dbReference type="Pfam" id="PF02734">
    <property type="entry name" value="Dak2"/>
    <property type="match status" value="1"/>
</dbReference>
<dbReference type="GO" id="GO:0004371">
    <property type="term" value="F:glycerone kinase activity"/>
    <property type="evidence" value="ECO:0007669"/>
    <property type="project" value="InterPro"/>
</dbReference>
<dbReference type="PANTHER" id="PTHR28629">
    <property type="entry name" value="TRIOKINASE/FMN CYCLASE"/>
    <property type="match status" value="1"/>
</dbReference>
<evidence type="ECO:0000259" key="3">
    <source>
        <dbReference type="PROSITE" id="PS51480"/>
    </source>
</evidence>
<accession>A0A839UII6</accession>
<comment type="caution">
    <text evidence="4">The sequence shown here is derived from an EMBL/GenBank/DDBJ whole genome shotgun (WGS) entry which is preliminary data.</text>
</comment>
<dbReference type="InterPro" id="IPR050861">
    <property type="entry name" value="Dihydroxyacetone_Kinase"/>
</dbReference>
<dbReference type="PROSITE" id="PS51480">
    <property type="entry name" value="DHAL"/>
    <property type="match status" value="1"/>
</dbReference>